<feature type="signal peptide" evidence="4">
    <location>
        <begin position="1"/>
        <end position="35"/>
    </location>
</feature>
<gene>
    <name evidence="5" type="ORF">SK069_18455</name>
</gene>
<dbReference type="InterPro" id="IPR018511">
    <property type="entry name" value="Hemolysin-typ_Ca-bd_CS"/>
</dbReference>
<dbReference type="PANTHER" id="PTHR38340:SF1">
    <property type="entry name" value="S-LAYER PROTEIN"/>
    <property type="match status" value="1"/>
</dbReference>
<keyword evidence="4" id="KW-0732">Signal</keyword>
<dbReference type="InterPro" id="IPR011049">
    <property type="entry name" value="Serralysin-like_metalloprot_C"/>
</dbReference>
<reference evidence="5 6" key="1">
    <citation type="submission" date="2023-11" db="EMBL/GenBank/DDBJ databases">
        <authorList>
            <person name="Xu M."/>
            <person name="Jiang T."/>
        </authorList>
    </citation>
    <scope>NUCLEOTIDE SEQUENCE [LARGE SCALE GENOMIC DNA]</scope>
    <source>
        <strain evidence="5 6">SD</strain>
    </source>
</reference>
<evidence type="ECO:0000256" key="4">
    <source>
        <dbReference type="SAM" id="SignalP"/>
    </source>
</evidence>
<keyword evidence="2" id="KW-0964">Secreted</keyword>
<dbReference type="Proteomes" id="UP001277761">
    <property type="component" value="Unassembled WGS sequence"/>
</dbReference>
<dbReference type="PRINTS" id="PR00313">
    <property type="entry name" value="CABNDNGRPT"/>
</dbReference>
<dbReference type="PANTHER" id="PTHR38340">
    <property type="entry name" value="S-LAYER PROTEIN"/>
    <property type="match status" value="1"/>
</dbReference>
<dbReference type="PROSITE" id="PS00330">
    <property type="entry name" value="HEMOLYSIN_CALCIUM"/>
    <property type="match status" value="1"/>
</dbReference>
<organism evidence="5 6">
    <name type="scientific">Patulibacter brassicae</name>
    <dbReference type="NCBI Taxonomy" id="1705717"/>
    <lineage>
        <taxon>Bacteria</taxon>
        <taxon>Bacillati</taxon>
        <taxon>Actinomycetota</taxon>
        <taxon>Thermoleophilia</taxon>
        <taxon>Solirubrobacterales</taxon>
        <taxon>Patulibacteraceae</taxon>
        <taxon>Patulibacter</taxon>
    </lineage>
</organism>
<evidence type="ECO:0000313" key="6">
    <source>
        <dbReference type="Proteomes" id="UP001277761"/>
    </source>
</evidence>
<dbReference type="InterPro" id="IPR006311">
    <property type="entry name" value="TAT_signal"/>
</dbReference>
<dbReference type="InterPro" id="IPR001343">
    <property type="entry name" value="Hemolysn_Ca-bd"/>
</dbReference>
<dbReference type="RefSeq" id="WP_319955735.1">
    <property type="nucleotide sequence ID" value="NZ_JAXAVX010000016.1"/>
</dbReference>
<protein>
    <submittedName>
        <fullName evidence="5">Calcium-binding protein</fullName>
    </submittedName>
</protein>
<proteinExistence type="predicted"/>
<evidence type="ECO:0000313" key="5">
    <source>
        <dbReference type="EMBL" id="MDX8153586.1"/>
    </source>
</evidence>
<sequence>MPTPNFSPSLADGRLRARRTLVAVTLALATLVALAAPHAADAATPSWQCRASALYASLAGQSAVEPILANGIKGSAPGATFDKPSCTSDEQGAGDTGAAVPLVNQLAAATAVKAKTTITPQTGATNAQTVTAETTTANIELPIGGALLSVGAVKATATAVCKGGVPDFQGSSVLTDVKLAGVPVTLDQLVNGLGDLLRGLGLDGVLSIDPVNQVVKTGNSIVVTPLRVKVLAAAGTPLADVVIGQTKIAADGDVCGNNGPIDPTDPENQLCPPGSIGQGSKPVVCVIPGTDRYGAIVIGVPNSTDVPRGGTVIPLVEARRLAGLGQLPNSRCLYGPGKDYVVVGTNGADKIYGTRGADRILGLRGNDRLYGVDGNDCLDGNQGNDRISGGEGNDRVYGGAGKDRIVGGGGDDRLYGQDGRDVIYGTQGDDRIDGGSGNDSLFGGSGDDVITTGAGNDSVDAGSAQTRLGDRITTHRSGKAHVSVAIAGPPARVTCRSPRDTVRANRDDVPFLRGCRKVSSTRVIRKGGKAVGVGAG</sequence>
<feature type="region of interest" description="Disordered" evidence="3">
    <location>
        <begin position="383"/>
        <end position="403"/>
    </location>
</feature>
<dbReference type="PROSITE" id="PS51318">
    <property type="entry name" value="TAT"/>
    <property type="match status" value="1"/>
</dbReference>
<accession>A0ABU4VRK5</accession>
<dbReference type="Pfam" id="PF00353">
    <property type="entry name" value="HemolysinCabind"/>
    <property type="match status" value="3"/>
</dbReference>
<dbReference type="SUPFAM" id="SSF51120">
    <property type="entry name" value="beta-Roll"/>
    <property type="match status" value="1"/>
</dbReference>
<comment type="caution">
    <text evidence="5">The sequence shown here is derived from an EMBL/GenBank/DDBJ whole genome shotgun (WGS) entry which is preliminary data.</text>
</comment>
<dbReference type="InterPro" id="IPR050557">
    <property type="entry name" value="RTX_toxin/Mannuronan_C5-epim"/>
</dbReference>
<name>A0ABU4VRK5_9ACTN</name>
<feature type="chain" id="PRO_5045214123" evidence="4">
    <location>
        <begin position="36"/>
        <end position="536"/>
    </location>
</feature>
<dbReference type="Gene3D" id="2.150.10.10">
    <property type="entry name" value="Serralysin-like metalloprotease, C-terminal"/>
    <property type="match status" value="2"/>
</dbReference>
<evidence type="ECO:0000256" key="2">
    <source>
        <dbReference type="ARBA" id="ARBA00022525"/>
    </source>
</evidence>
<evidence type="ECO:0000256" key="3">
    <source>
        <dbReference type="SAM" id="MobiDB-lite"/>
    </source>
</evidence>
<evidence type="ECO:0000256" key="1">
    <source>
        <dbReference type="ARBA" id="ARBA00004613"/>
    </source>
</evidence>
<comment type="subcellular location">
    <subcellularLocation>
        <location evidence="1">Secreted</location>
    </subcellularLocation>
</comment>
<dbReference type="EMBL" id="JAXAVX010000016">
    <property type="protein sequence ID" value="MDX8153586.1"/>
    <property type="molecule type" value="Genomic_DNA"/>
</dbReference>
<keyword evidence="6" id="KW-1185">Reference proteome</keyword>